<dbReference type="Proteomes" id="UP001156690">
    <property type="component" value="Unassembled WGS sequence"/>
</dbReference>
<sequence length="158" mass="18180">MRIRKATVEDASLLLDLIKEKAEFDRQMKGFSGEVTTTVNKIESTLFGPQPFAHAILLEVDNRVQGFALYHYRYSSFSGTPSVWLDDLLVVGEHRSKGYGRHILKTLFEIAEEHSVSHISWTASPLNKRAHQFYVGLGATIERWEGERPYFHWLINTK</sequence>
<dbReference type="GO" id="GO:0008080">
    <property type="term" value="F:N-acetyltransferase activity"/>
    <property type="evidence" value="ECO:0007669"/>
    <property type="project" value="UniProtKB-ARBA"/>
</dbReference>
<evidence type="ECO:0000259" key="3">
    <source>
        <dbReference type="PROSITE" id="PS51186"/>
    </source>
</evidence>
<evidence type="ECO:0000256" key="1">
    <source>
        <dbReference type="ARBA" id="ARBA00022679"/>
    </source>
</evidence>
<evidence type="ECO:0000256" key="2">
    <source>
        <dbReference type="ARBA" id="ARBA00023315"/>
    </source>
</evidence>
<dbReference type="RefSeq" id="WP_126606270.1">
    <property type="nucleotide sequence ID" value="NZ_AP025144.1"/>
</dbReference>
<organism evidence="4 5">
    <name type="scientific">Vibrio penaeicida</name>
    <dbReference type="NCBI Taxonomy" id="104609"/>
    <lineage>
        <taxon>Bacteria</taxon>
        <taxon>Pseudomonadati</taxon>
        <taxon>Pseudomonadota</taxon>
        <taxon>Gammaproteobacteria</taxon>
        <taxon>Vibrionales</taxon>
        <taxon>Vibrionaceae</taxon>
        <taxon>Vibrio</taxon>
    </lineage>
</organism>
<feature type="domain" description="N-acetyltransferase" evidence="3">
    <location>
        <begin position="1"/>
        <end position="158"/>
    </location>
</feature>
<reference evidence="5" key="1">
    <citation type="journal article" date="2019" name="Int. J. Syst. Evol. Microbiol.">
        <title>The Global Catalogue of Microorganisms (GCM) 10K type strain sequencing project: providing services to taxonomists for standard genome sequencing and annotation.</title>
        <authorList>
            <consortium name="The Broad Institute Genomics Platform"/>
            <consortium name="The Broad Institute Genome Sequencing Center for Infectious Disease"/>
            <person name="Wu L."/>
            <person name="Ma J."/>
        </authorList>
    </citation>
    <scope>NUCLEOTIDE SEQUENCE [LARGE SCALE GENOMIC DNA]</scope>
    <source>
        <strain evidence="5">NBRC 15640</strain>
    </source>
</reference>
<dbReference type="CDD" id="cd04301">
    <property type="entry name" value="NAT_SF"/>
    <property type="match status" value="1"/>
</dbReference>
<dbReference type="SUPFAM" id="SSF55729">
    <property type="entry name" value="Acyl-CoA N-acyltransferases (Nat)"/>
    <property type="match status" value="1"/>
</dbReference>
<dbReference type="InterPro" id="IPR000182">
    <property type="entry name" value="GNAT_dom"/>
</dbReference>
<dbReference type="EMBL" id="BSNX01000063">
    <property type="protein sequence ID" value="GLQ74756.1"/>
    <property type="molecule type" value="Genomic_DNA"/>
</dbReference>
<dbReference type="InterPro" id="IPR051016">
    <property type="entry name" value="Diverse_Substrate_AcTransf"/>
</dbReference>
<keyword evidence="1" id="KW-0808">Transferase</keyword>
<dbReference type="PROSITE" id="PS51186">
    <property type="entry name" value="GNAT"/>
    <property type="match status" value="1"/>
</dbReference>
<name>A0AAV5NVS7_9VIBR</name>
<dbReference type="Pfam" id="PF00583">
    <property type="entry name" value="Acetyltransf_1"/>
    <property type="match status" value="1"/>
</dbReference>
<evidence type="ECO:0000313" key="4">
    <source>
        <dbReference type="EMBL" id="GLQ74756.1"/>
    </source>
</evidence>
<dbReference type="InterPro" id="IPR016181">
    <property type="entry name" value="Acyl_CoA_acyltransferase"/>
</dbReference>
<keyword evidence="5" id="KW-1185">Reference proteome</keyword>
<keyword evidence="2" id="KW-0012">Acyltransferase</keyword>
<accession>A0AAV5NVS7</accession>
<dbReference type="PANTHER" id="PTHR10545:SF29">
    <property type="entry name" value="GH14572P-RELATED"/>
    <property type="match status" value="1"/>
</dbReference>
<gene>
    <name evidence="4" type="primary">speG</name>
    <name evidence="4" type="ORF">GCM10007932_41180</name>
</gene>
<proteinExistence type="predicted"/>
<dbReference type="AlphaFoldDB" id="A0AAV5NVS7"/>
<protein>
    <submittedName>
        <fullName evidence="4">N-acetyltransferase</fullName>
    </submittedName>
</protein>
<dbReference type="Gene3D" id="3.40.630.30">
    <property type="match status" value="1"/>
</dbReference>
<comment type="caution">
    <text evidence="4">The sequence shown here is derived from an EMBL/GenBank/DDBJ whole genome shotgun (WGS) entry which is preliminary data.</text>
</comment>
<dbReference type="PANTHER" id="PTHR10545">
    <property type="entry name" value="DIAMINE N-ACETYLTRANSFERASE"/>
    <property type="match status" value="1"/>
</dbReference>
<evidence type="ECO:0000313" key="5">
    <source>
        <dbReference type="Proteomes" id="UP001156690"/>
    </source>
</evidence>